<dbReference type="EMBL" id="CP002834">
    <property type="protein sequence ID" value="AFI68420.1"/>
    <property type="molecule type" value="Genomic_DNA"/>
</dbReference>
<dbReference type="KEGG" id="bpz:BP1026B_II0138"/>
<reference evidence="2 3" key="1">
    <citation type="journal article" date="2012" name="PLoS ONE">
        <title>Evolution of Burkholderia pseudomallei in recurrent melioidosis.</title>
        <authorList>
            <person name="Hayden H.S."/>
            <person name="Lim R."/>
            <person name="Brittnacher M.J."/>
            <person name="Sims E.H."/>
            <person name="Ramage E.R."/>
            <person name="Fong C."/>
            <person name="Wu Z."/>
            <person name="Crist E."/>
            <person name="Chang J."/>
            <person name="Zhou Y."/>
            <person name="Radey M."/>
            <person name="Rohmer L."/>
            <person name="Haugen E."/>
            <person name="Gillett W."/>
            <person name="Wuthiekanun V."/>
            <person name="Peacock S.J."/>
            <person name="Kaul R."/>
            <person name="Miller S.I."/>
            <person name="Manoil C."/>
            <person name="Jacobs M.A."/>
        </authorList>
    </citation>
    <scope>NUCLEOTIDE SEQUENCE [LARGE SCALE GENOMIC DNA]</scope>
    <source>
        <strain evidence="2 3">1026b</strain>
    </source>
</reference>
<dbReference type="PATRIC" id="fig|884204.6.peg.6931"/>
<dbReference type="RefSeq" id="WP_004553085.1">
    <property type="nucleotide sequence ID" value="NC_017832.1"/>
</dbReference>
<name>A0A0H3HU85_BURP2</name>
<proteinExistence type="predicted"/>
<evidence type="ECO:0000256" key="1">
    <source>
        <dbReference type="SAM" id="SignalP"/>
    </source>
</evidence>
<dbReference type="Proteomes" id="UP000010087">
    <property type="component" value="Chromosome 2"/>
</dbReference>
<evidence type="ECO:0008006" key="4">
    <source>
        <dbReference type="Google" id="ProtNLM"/>
    </source>
</evidence>
<dbReference type="InterPro" id="IPR010546">
    <property type="entry name" value="DUF1120"/>
</dbReference>
<organism evidence="2 3">
    <name type="scientific">Burkholderia pseudomallei (strain 1026b)</name>
    <dbReference type="NCBI Taxonomy" id="884204"/>
    <lineage>
        <taxon>Bacteria</taxon>
        <taxon>Pseudomonadati</taxon>
        <taxon>Pseudomonadota</taxon>
        <taxon>Betaproteobacteria</taxon>
        <taxon>Burkholderiales</taxon>
        <taxon>Burkholderiaceae</taxon>
        <taxon>Burkholderia</taxon>
        <taxon>pseudomallei group</taxon>
    </lineage>
</organism>
<dbReference type="AlphaFoldDB" id="A0A0H3HU85"/>
<evidence type="ECO:0000313" key="3">
    <source>
        <dbReference type="Proteomes" id="UP000010087"/>
    </source>
</evidence>
<sequence length="215" mass="23088">MKPKITFYAISIIIAQLWSANIQADTPNLDLMVKGTIDVPSCTVSVANNGIYDYGKILPTIITSGTGHTDLGKMTKAWSVNCDANTFMTFKVTDNRSESASVSSHDSRTLNTFGLGMVNKTGKLGYYTIKMTNPTVDGEATKLFNTLQTSDTDIYVRHSDIIQGWGSPNSLAIGRDFTADLTVNAYLAGTSIMAGPLTESIDLDGSTTLSFAFGL</sequence>
<keyword evidence="1" id="KW-0732">Signal</keyword>
<accession>A0A0H3HU85</accession>
<gene>
    <name evidence="2" type="ordered locus">BP1026B_II0138</name>
</gene>
<evidence type="ECO:0000313" key="2">
    <source>
        <dbReference type="EMBL" id="AFI68420.1"/>
    </source>
</evidence>
<dbReference type="Pfam" id="PF06551">
    <property type="entry name" value="DUF1120"/>
    <property type="match status" value="1"/>
</dbReference>
<feature type="signal peptide" evidence="1">
    <location>
        <begin position="1"/>
        <end position="24"/>
    </location>
</feature>
<feature type="chain" id="PRO_5002611372" description="DUF1120 domain-containing protein" evidence="1">
    <location>
        <begin position="25"/>
        <end position="215"/>
    </location>
</feature>
<protein>
    <recommendedName>
        <fullName evidence="4">DUF1120 domain-containing protein</fullName>
    </recommendedName>
</protein>